<dbReference type="AlphaFoldDB" id="A0AAE2D7G0"/>
<dbReference type="Proteomes" id="UP001292079">
    <property type="component" value="Unassembled WGS sequence"/>
</dbReference>
<sequence length="383" mass="44827">MISNQSTTTIDRNLNHPIWLNNKKCMNYTSTTKMNYTRFPNRKLTPAATSVRLRRGENSSYLISDHQRTPSAPNTGYNIPVDYQTLKQENNLFNCRRPRLLLRRKDAIQAAPPYILLEDRSLYRSTFTGQTGTRPPRIQPREQGINGLETIQQKLNTHLKSTNLTNINDDIYKQIYSLPNNSTYKTDFNEQIFEDVYPDNILPVIHSNIHDNSINHNETYHTWIKPSMNNEIIQRIGYNWKPTPAVYLPEDHSKHEPMESSSMYRLNFVNYSKETLNNRIRPSQKACYSAIKADKLLTSYDGKQEQIPKSLYRDSFIGLHGVDNWSDRHTLQNTSSITFRTGRQQQNDEMYWFGIDSTPFNDTKESMFTKSCYLEKPYDKLKI</sequence>
<organism evidence="1 2">
    <name type="scientific">Schistosoma mekongi</name>
    <name type="common">Parasitic worm</name>
    <dbReference type="NCBI Taxonomy" id="38744"/>
    <lineage>
        <taxon>Eukaryota</taxon>
        <taxon>Metazoa</taxon>
        <taxon>Spiralia</taxon>
        <taxon>Lophotrochozoa</taxon>
        <taxon>Platyhelminthes</taxon>
        <taxon>Trematoda</taxon>
        <taxon>Digenea</taxon>
        <taxon>Strigeidida</taxon>
        <taxon>Schistosomatoidea</taxon>
        <taxon>Schistosomatidae</taxon>
        <taxon>Schistosoma</taxon>
    </lineage>
</organism>
<comment type="caution">
    <text evidence="1">The sequence shown here is derived from an EMBL/GenBank/DDBJ whole genome shotgun (WGS) entry which is preliminary data.</text>
</comment>
<accession>A0AAE2D7G0</accession>
<keyword evidence="2" id="KW-1185">Reference proteome</keyword>
<gene>
    <name evidence="1" type="ORF">MN116_003246</name>
</gene>
<reference evidence="1" key="2">
    <citation type="journal article" date="2023" name="Infect Dis Poverty">
        <title>Chromosome-scale genome of the human blood fluke Schistosoma mekongi and its implications for public health.</title>
        <authorList>
            <person name="Zhou M."/>
            <person name="Xu L."/>
            <person name="Xu D."/>
            <person name="Chen W."/>
            <person name="Khan J."/>
            <person name="Hu Y."/>
            <person name="Huang H."/>
            <person name="Wei H."/>
            <person name="Zhang Y."/>
            <person name="Chusongsang P."/>
            <person name="Tanasarnprasert K."/>
            <person name="Hu X."/>
            <person name="Limpanont Y."/>
            <person name="Lv Z."/>
        </authorList>
    </citation>
    <scope>NUCLEOTIDE SEQUENCE</scope>
    <source>
        <strain evidence="1">LV_2022a</strain>
    </source>
</reference>
<evidence type="ECO:0000313" key="1">
    <source>
        <dbReference type="EMBL" id="KAK4473922.1"/>
    </source>
</evidence>
<protein>
    <submittedName>
        <fullName evidence="1">Uncharacterized protein</fullName>
    </submittedName>
</protein>
<reference evidence="1" key="1">
    <citation type="submission" date="2022-04" db="EMBL/GenBank/DDBJ databases">
        <authorList>
            <person name="Xu L."/>
            <person name="Lv Z."/>
        </authorList>
    </citation>
    <scope>NUCLEOTIDE SEQUENCE</scope>
    <source>
        <strain evidence="1">LV_2022a</strain>
    </source>
</reference>
<evidence type="ECO:0000313" key="2">
    <source>
        <dbReference type="Proteomes" id="UP001292079"/>
    </source>
</evidence>
<name>A0AAE2D7G0_SCHME</name>
<proteinExistence type="predicted"/>
<dbReference type="EMBL" id="JALJAT010000002">
    <property type="protein sequence ID" value="KAK4473922.1"/>
    <property type="molecule type" value="Genomic_DNA"/>
</dbReference>